<evidence type="ECO:0000259" key="3">
    <source>
        <dbReference type="PROSITE" id="PS50097"/>
    </source>
</evidence>
<dbReference type="AlphaFoldDB" id="A0A2B4SB34"/>
<dbReference type="InterPro" id="IPR006652">
    <property type="entry name" value="Kelch_1"/>
</dbReference>
<evidence type="ECO:0000313" key="5">
    <source>
        <dbReference type="Proteomes" id="UP000225706"/>
    </source>
</evidence>
<dbReference type="CDD" id="cd18186">
    <property type="entry name" value="BTB_POZ_ZBTB_KLHL-like"/>
    <property type="match status" value="1"/>
</dbReference>
<evidence type="ECO:0000256" key="2">
    <source>
        <dbReference type="ARBA" id="ARBA00022737"/>
    </source>
</evidence>
<feature type="domain" description="BTB" evidence="3">
    <location>
        <begin position="39"/>
        <end position="106"/>
    </location>
</feature>
<comment type="caution">
    <text evidence="4">The sequence shown here is derived from an EMBL/GenBank/DDBJ whole genome shotgun (WGS) entry which is preliminary data.</text>
</comment>
<proteinExistence type="predicted"/>
<dbReference type="InterPro" id="IPR015915">
    <property type="entry name" value="Kelch-typ_b-propeller"/>
</dbReference>
<dbReference type="PROSITE" id="PS50097">
    <property type="entry name" value="BTB"/>
    <property type="match status" value="1"/>
</dbReference>
<keyword evidence="1" id="KW-0880">Kelch repeat</keyword>
<name>A0A2B4SB34_STYPI</name>
<dbReference type="Gene3D" id="2.120.10.80">
    <property type="entry name" value="Kelch-type beta propeller"/>
    <property type="match status" value="1"/>
</dbReference>
<dbReference type="PANTHER" id="PTHR45632">
    <property type="entry name" value="LD33804P"/>
    <property type="match status" value="1"/>
</dbReference>
<dbReference type="Pfam" id="PF01344">
    <property type="entry name" value="Kelch_1"/>
    <property type="match status" value="1"/>
</dbReference>
<organism evidence="4 5">
    <name type="scientific">Stylophora pistillata</name>
    <name type="common">Smooth cauliflower coral</name>
    <dbReference type="NCBI Taxonomy" id="50429"/>
    <lineage>
        <taxon>Eukaryota</taxon>
        <taxon>Metazoa</taxon>
        <taxon>Cnidaria</taxon>
        <taxon>Anthozoa</taxon>
        <taxon>Hexacorallia</taxon>
        <taxon>Scleractinia</taxon>
        <taxon>Astrocoeniina</taxon>
        <taxon>Pocilloporidae</taxon>
        <taxon>Stylophora</taxon>
    </lineage>
</organism>
<dbReference type="FunFam" id="1.25.40.420:FF:000001">
    <property type="entry name" value="Kelch-like family member 12"/>
    <property type="match status" value="1"/>
</dbReference>
<reference evidence="5" key="1">
    <citation type="journal article" date="2017" name="bioRxiv">
        <title>Comparative analysis of the genomes of Stylophora pistillata and Acropora digitifera provides evidence for extensive differences between species of corals.</title>
        <authorList>
            <person name="Voolstra C.R."/>
            <person name="Li Y."/>
            <person name="Liew Y.J."/>
            <person name="Baumgarten S."/>
            <person name="Zoccola D."/>
            <person name="Flot J.-F."/>
            <person name="Tambutte S."/>
            <person name="Allemand D."/>
            <person name="Aranda M."/>
        </authorList>
    </citation>
    <scope>NUCLEOTIDE SEQUENCE [LARGE SCALE GENOMIC DNA]</scope>
</reference>
<protein>
    <submittedName>
        <fullName evidence="4">Kelch-like protein 12</fullName>
    </submittedName>
</protein>
<dbReference type="InterPro" id="IPR011043">
    <property type="entry name" value="Gal_Oxase/kelch_b-propeller"/>
</dbReference>
<dbReference type="Gene3D" id="3.30.710.10">
    <property type="entry name" value="Potassium Channel Kv1.1, Chain A"/>
    <property type="match status" value="1"/>
</dbReference>
<dbReference type="EMBL" id="LSMT01000142">
    <property type="protein sequence ID" value="PFX25787.1"/>
    <property type="molecule type" value="Genomic_DNA"/>
</dbReference>
<dbReference type="Pfam" id="PF00651">
    <property type="entry name" value="BTB"/>
    <property type="match status" value="1"/>
</dbReference>
<dbReference type="PANTHER" id="PTHR45632:SF26">
    <property type="entry name" value="BTB DOMAIN-CONTAINING PROTEIN"/>
    <property type="match status" value="1"/>
</dbReference>
<dbReference type="OrthoDB" id="5956771at2759"/>
<keyword evidence="2" id="KW-0677">Repeat</keyword>
<gene>
    <name evidence="4" type="primary">klhl12</name>
    <name evidence="4" type="ORF">AWC38_SpisGene9577</name>
</gene>
<dbReference type="STRING" id="50429.A0A2B4SB34"/>
<dbReference type="Gene3D" id="1.25.40.420">
    <property type="match status" value="1"/>
</dbReference>
<dbReference type="Pfam" id="PF07707">
    <property type="entry name" value="BACK"/>
    <property type="match status" value="1"/>
</dbReference>
<dbReference type="PIRSF" id="PIRSF037037">
    <property type="entry name" value="Kelch-like_protein_gigaxonin"/>
    <property type="match status" value="1"/>
</dbReference>
<dbReference type="SMART" id="SM00875">
    <property type="entry name" value="BACK"/>
    <property type="match status" value="1"/>
</dbReference>
<evidence type="ECO:0000256" key="1">
    <source>
        <dbReference type="ARBA" id="ARBA00022441"/>
    </source>
</evidence>
<dbReference type="SUPFAM" id="SSF54695">
    <property type="entry name" value="POZ domain"/>
    <property type="match status" value="1"/>
</dbReference>
<sequence length="544" mass="60970">MAYSKDQAEIDEKHEIVCEGFREELLYKLNELRESNTLCDTTIRAQGQDFPAHRCVLSAASPYFRAMFTSELKEKESSLVELKEIKSTTISDVLHYIYTGETTIDFSNAKDLVMVADYLIMPSLKKKAAVYLQNKMINVSNCLALESFASRYDCQQLKQAAVTFQTENFLDVSRSEDFTLLDSKKVKELICMDEINVTEEEEVYKAVMAWVKHDLPSRECILPELLKSVRFFSMSKSSLRRVLDQELVSKSLACVRIINNALDLFLFPVLSEEISLKPRLSLNDYEDVVVLTGGENVSGCTNNTECFVLATKTWESLSTMPFPRTYHGAAVCGGLLYVMGGRDSTSVCCFNPQRNEWSTLDSQLYGTACTVTCLNEELYVIGGEDSWRDVQIYNPVLMEWRQGTLMETARAQHNAVSLQERIYVIAGHNGDDCQNSAECYNPSTDQWTEISSMANARRSAVAATVGSKIVVVGGFCEITDDTLEPSCEIFNPSTNQWSLVPSLSKPLAASGILPKSVWEPCHPFTPKEKVWEPTIEGTLSVAQS</sequence>
<dbReference type="SMART" id="SM00225">
    <property type="entry name" value="BTB"/>
    <property type="match status" value="1"/>
</dbReference>
<dbReference type="InterPro" id="IPR011333">
    <property type="entry name" value="SKP1/BTB/POZ_sf"/>
</dbReference>
<dbReference type="SMART" id="SM00612">
    <property type="entry name" value="Kelch"/>
    <property type="match status" value="5"/>
</dbReference>
<dbReference type="InterPro" id="IPR000210">
    <property type="entry name" value="BTB/POZ_dom"/>
</dbReference>
<dbReference type="SUPFAM" id="SSF50965">
    <property type="entry name" value="Galactose oxidase, central domain"/>
    <property type="match status" value="1"/>
</dbReference>
<dbReference type="Pfam" id="PF24681">
    <property type="entry name" value="Kelch_KLHDC2_KLHL20_DRC7"/>
    <property type="match status" value="1"/>
</dbReference>
<dbReference type="InterPro" id="IPR011705">
    <property type="entry name" value="BACK"/>
</dbReference>
<evidence type="ECO:0000313" key="4">
    <source>
        <dbReference type="EMBL" id="PFX25787.1"/>
    </source>
</evidence>
<accession>A0A2B4SB34</accession>
<dbReference type="InterPro" id="IPR017096">
    <property type="entry name" value="BTB-kelch_protein"/>
</dbReference>
<keyword evidence="5" id="KW-1185">Reference proteome</keyword>
<dbReference type="Proteomes" id="UP000225706">
    <property type="component" value="Unassembled WGS sequence"/>
</dbReference>